<dbReference type="PANTHER" id="PTHR31677:SF146">
    <property type="entry name" value="ETHYLENE-RESPONSIVE TRANSCRIPTION FACTOR ESR2"/>
    <property type="match status" value="1"/>
</dbReference>
<accession>A0AAN9PRS4</accession>
<dbReference type="PROSITE" id="PS51032">
    <property type="entry name" value="AP2_ERF"/>
    <property type="match status" value="1"/>
</dbReference>
<gene>
    <name evidence="9" type="ORF">VNO77_40138</name>
</gene>
<evidence type="ECO:0000256" key="2">
    <source>
        <dbReference type="ARBA" id="ARBA00022745"/>
    </source>
</evidence>
<dbReference type="Pfam" id="PF00847">
    <property type="entry name" value="AP2"/>
    <property type="match status" value="1"/>
</dbReference>
<keyword evidence="6" id="KW-0539">Nucleus</keyword>
<feature type="region of interest" description="Disordered" evidence="7">
    <location>
        <begin position="1"/>
        <end position="55"/>
    </location>
</feature>
<keyword evidence="3" id="KW-0805">Transcription regulation</keyword>
<dbReference type="Proteomes" id="UP001367508">
    <property type="component" value="Unassembled WGS sequence"/>
</dbReference>
<comment type="caution">
    <text evidence="9">The sequence shown here is derived from an EMBL/GenBank/DDBJ whole genome shotgun (WGS) entry which is preliminary data.</text>
</comment>
<keyword evidence="5" id="KW-0804">Transcription</keyword>
<dbReference type="PRINTS" id="PR00367">
    <property type="entry name" value="ETHRSPELEMNT"/>
</dbReference>
<dbReference type="EMBL" id="JAYMYQ010000010">
    <property type="protein sequence ID" value="KAK7307248.1"/>
    <property type="molecule type" value="Genomic_DNA"/>
</dbReference>
<dbReference type="SMART" id="SM00380">
    <property type="entry name" value="AP2"/>
    <property type="match status" value="1"/>
</dbReference>
<feature type="compositionally biased region" description="Gly residues" evidence="7">
    <location>
        <begin position="43"/>
        <end position="52"/>
    </location>
</feature>
<comment type="subcellular location">
    <subcellularLocation>
        <location evidence="1">Nucleus</location>
    </subcellularLocation>
</comment>
<keyword evidence="2" id="KW-0936">Ethylene signaling pathway</keyword>
<dbReference type="GO" id="GO:0005634">
    <property type="term" value="C:nucleus"/>
    <property type="evidence" value="ECO:0007669"/>
    <property type="project" value="UniProtKB-SubCell"/>
</dbReference>
<proteinExistence type="predicted"/>
<evidence type="ECO:0000256" key="6">
    <source>
        <dbReference type="ARBA" id="ARBA00023242"/>
    </source>
</evidence>
<evidence type="ECO:0000259" key="8">
    <source>
        <dbReference type="PROSITE" id="PS51032"/>
    </source>
</evidence>
<feature type="domain" description="AP2/ERF" evidence="8">
    <location>
        <begin position="54"/>
        <end position="111"/>
    </location>
</feature>
<keyword evidence="4" id="KW-0238">DNA-binding</keyword>
<dbReference type="InterPro" id="IPR036955">
    <property type="entry name" value="AP2/ERF_dom_sf"/>
</dbReference>
<protein>
    <recommendedName>
        <fullName evidence="8">AP2/ERF domain-containing protein</fullName>
    </recommendedName>
</protein>
<dbReference type="CDD" id="cd00018">
    <property type="entry name" value="AP2"/>
    <property type="match status" value="1"/>
</dbReference>
<dbReference type="GO" id="GO:0009873">
    <property type="term" value="P:ethylene-activated signaling pathway"/>
    <property type="evidence" value="ECO:0007669"/>
    <property type="project" value="UniProtKB-KW"/>
</dbReference>
<dbReference type="InterPro" id="IPR001471">
    <property type="entry name" value="AP2/ERF_dom"/>
</dbReference>
<evidence type="ECO:0000313" key="9">
    <source>
        <dbReference type="EMBL" id="KAK7307248.1"/>
    </source>
</evidence>
<evidence type="ECO:0000256" key="4">
    <source>
        <dbReference type="ARBA" id="ARBA00023125"/>
    </source>
</evidence>
<dbReference type="GO" id="GO:0003700">
    <property type="term" value="F:DNA-binding transcription factor activity"/>
    <property type="evidence" value="ECO:0007669"/>
    <property type="project" value="InterPro"/>
</dbReference>
<dbReference type="AlphaFoldDB" id="A0AAN9PRS4"/>
<organism evidence="9 10">
    <name type="scientific">Canavalia gladiata</name>
    <name type="common">Sword bean</name>
    <name type="synonym">Dolichos gladiatus</name>
    <dbReference type="NCBI Taxonomy" id="3824"/>
    <lineage>
        <taxon>Eukaryota</taxon>
        <taxon>Viridiplantae</taxon>
        <taxon>Streptophyta</taxon>
        <taxon>Embryophyta</taxon>
        <taxon>Tracheophyta</taxon>
        <taxon>Spermatophyta</taxon>
        <taxon>Magnoliopsida</taxon>
        <taxon>eudicotyledons</taxon>
        <taxon>Gunneridae</taxon>
        <taxon>Pentapetalae</taxon>
        <taxon>rosids</taxon>
        <taxon>fabids</taxon>
        <taxon>Fabales</taxon>
        <taxon>Fabaceae</taxon>
        <taxon>Papilionoideae</taxon>
        <taxon>50 kb inversion clade</taxon>
        <taxon>NPAAA clade</taxon>
        <taxon>indigoferoid/millettioid clade</taxon>
        <taxon>Phaseoleae</taxon>
        <taxon>Canavalia</taxon>
    </lineage>
</organism>
<dbReference type="FunFam" id="3.30.730.10:FF:000001">
    <property type="entry name" value="Ethylene-responsive transcription factor 2"/>
    <property type="match status" value="1"/>
</dbReference>
<evidence type="ECO:0000256" key="1">
    <source>
        <dbReference type="ARBA" id="ARBA00004123"/>
    </source>
</evidence>
<name>A0AAN9PRS4_CANGL</name>
<dbReference type="PANTHER" id="PTHR31677">
    <property type="entry name" value="AP2 DOMAIN CLASS TRANSCRIPTION FACTOR"/>
    <property type="match status" value="1"/>
</dbReference>
<sequence length="385" mass="42275">MEEALRRLNGMAPIPNLDPQDPSVSDNTKRGTAATKRTLRENVGGGGGGGGAMRYRGVRRRPWGRYAAEIRDPQSKERRWLGTFDTAEEAACAYDCAARAMRGLKARTNFVYPTSPPHASSATEHFFPSFNFPKPSQHIFNKLNPHNNRHLPVPASCFDPHGVDFSVPLQRNPSFNMLLLRDLLNSSSSSNSSLVSSSNQFCDHLSYKGSSVPSYPSNSLSSPTASFLVNNNVISVAGSSSMTIPTCGTKITEAGDDGSGFFQRESSDSGLLEEIVNRFLPKSNPKNPVESLPPIVSDSTVVSTAQWCDDIKREIPKNENFGVSFDHQQGFPMQQFDSFNGFNAVQGMPLGNEQIMMNHAENSIIEDIFQYPELLNAFAVRMQNA</sequence>
<dbReference type="SUPFAM" id="SSF54171">
    <property type="entry name" value="DNA-binding domain"/>
    <property type="match status" value="1"/>
</dbReference>
<evidence type="ECO:0000256" key="3">
    <source>
        <dbReference type="ARBA" id="ARBA00023015"/>
    </source>
</evidence>
<dbReference type="GO" id="GO:0003677">
    <property type="term" value="F:DNA binding"/>
    <property type="evidence" value="ECO:0007669"/>
    <property type="project" value="UniProtKB-KW"/>
</dbReference>
<reference evidence="9 10" key="1">
    <citation type="submission" date="2024-01" db="EMBL/GenBank/DDBJ databases">
        <title>The genomes of 5 underutilized Papilionoideae crops provide insights into root nodulation and disease resistanc.</title>
        <authorList>
            <person name="Jiang F."/>
        </authorList>
    </citation>
    <scope>NUCLEOTIDE SEQUENCE [LARGE SCALE GENOMIC DNA]</scope>
    <source>
        <strain evidence="9">LVBAO_FW01</strain>
        <tissue evidence="9">Leaves</tissue>
    </source>
</reference>
<evidence type="ECO:0000256" key="5">
    <source>
        <dbReference type="ARBA" id="ARBA00023163"/>
    </source>
</evidence>
<dbReference type="Gene3D" id="3.30.730.10">
    <property type="entry name" value="AP2/ERF domain"/>
    <property type="match status" value="1"/>
</dbReference>
<keyword evidence="10" id="KW-1185">Reference proteome</keyword>
<dbReference type="InterPro" id="IPR016177">
    <property type="entry name" value="DNA-bd_dom_sf"/>
</dbReference>
<evidence type="ECO:0000256" key="7">
    <source>
        <dbReference type="SAM" id="MobiDB-lite"/>
    </source>
</evidence>
<evidence type="ECO:0000313" key="10">
    <source>
        <dbReference type="Proteomes" id="UP001367508"/>
    </source>
</evidence>